<dbReference type="Proteomes" id="UP000603453">
    <property type="component" value="Unassembled WGS sequence"/>
</dbReference>
<keyword evidence="4" id="KW-1185">Reference proteome</keyword>
<keyword evidence="1" id="KW-0175">Coiled coil</keyword>
<reference evidence="3" key="1">
    <citation type="submission" date="2020-12" db="EMBL/GenBank/DDBJ databases">
        <title>Metabolic potential, ecology and presence of endohyphal bacteria is reflected in genomic diversity of Mucoromycotina.</title>
        <authorList>
            <person name="Muszewska A."/>
            <person name="Okrasinska A."/>
            <person name="Steczkiewicz K."/>
            <person name="Drgas O."/>
            <person name="Orlowska M."/>
            <person name="Perlinska-Lenart U."/>
            <person name="Aleksandrzak-Piekarczyk T."/>
            <person name="Szatraj K."/>
            <person name="Zielenkiewicz U."/>
            <person name="Pilsyk S."/>
            <person name="Malc E."/>
            <person name="Mieczkowski P."/>
            <person name="Kruszewska J.S."/>
            <person name="Biernat P."/>
            <person name="Pawlowska J."/>
        </authorList>
    </citation>
    <scope>NUCLEOTIDE SEQUENCE</scope>
    <source>
        <strain evidence="3">WA0000017839</strain>
    </source>
</reference>
<comment type="caution">
    <text evidence="3">The sequence shown here is derived from an EMBL/GenBank/DDBJ whole genome shotgun (WGS) entry which is preliminary data.</text>
</comment>
<feature type="region of interest" description="Disordered" evidence="2">
    <location>
        <begin position="34"/>
        <end position="69"/>
    </location>
</feature>
<dbReference type="OrthoDB" id="2290200at2759"/>
<evidence type="ECO:0000256" key="2">
    <source>
        <dbReference type="SAM" id="MobiDB-lite"/>
    </source>
</evidence>
<evidence type="ECO:0000313" key="3">
    <source>
        <dbReference type="EMBL" id="KAG2200635.1"/>
    </source>
</evidence>
<dbReference type="CDD" id="cd22744">
    <property type="entry name" value="OTU"/>
    <property type="match status" value="1"/>
</dbReference>
<evidence type="ECO:0008006" key="5">
    <source>
        <dbReference type="Google" id="ProtNLM"/>
    </source>
</evidence>
<name>A0A8H7QYL6_9FUNG</name>
<evidence type="ECO:0000313" key="4">
    <source>
        <dbReference type="Proteomes" id="UP000603453"/>
    </source>
</evidence>
<sequence length="285" mass="33605">MQRLSKKKERIDDRVISVYKLDHNIDDEKRNINEYLDESDNDDKNGTCGENSMPSSTKEHAEDEPKNNRERMMLRVEKLLHGMFTKINSLETQQEISDAIKVLEKADLDIKEPEIKMDELTERLKIASELFEERQNKEIKKKEKKEKENEEFERKRIELFLEEKEIDLQQKKRKLNMFVREDPSSSGSDIKTEKSVSHYDSVITYRNSKKDVAFNWIYISPKNVIAAIHNVGADGNCGFRAVALEVYNDQIQWLKVKHQMLQTYIQYHDTLYKPVDEKSIELCGI</sequence>
<accession>A0A8H7QYL6</accession>
<organism evidence="3 4">
    <name type="scientific">Mucor saturninus</name>
    <dbReference type="NCBI Taxonomy" id="64648"/>
    <lineage>
        <taxon>Eukaryota</taxon>
        <taxon>Fungi</taxon>
        <taxon>Fungi incertae sedis</taxon>
        <taxon>Mucoromycota</taxon>
        <taxon>Mucoromycotina</taxon>
        <taxon>Mucoromycetes</taxon>
        <taxon>Mucorales</taxon>
        <taxon>Mucorineae</taxon>
        <taxon>Mucoraceae</taxon>
        <taxon>Mucor</taxon>
    </lineage>
</organism>
<protein>
    <recommendedName>
        <fullName evidence="5">OTU domain-containing protein</fullName>
    </recommendedName>
</protein>
<gene>
    <name evidence="3" type="ORF">INT47_007379</name>
</gene>
<feature type="coiled-coil region" evidence="1">
    <location>
        <begin position="117"/>
        <end position="181"/>
    </location>
</feature>
<proteinExistence type="predicted"/>
<dbReference type="AlphaFoldDB" id="A0A8H7QYL6"/>
<dbReference type="Gene3D" id="3.90.70.80">
    <property type="match status" value="1"/>
</dbReference>
<dbReference type="EMBL" id="JAEPRD010000081">
    <property type="protein sequence ID" value="KAG2200635.1"/>
    <property type="molecule type" value="Genomic_DNA"/>
</dbReference>
<evidence type="ECO:0000256" key="1">
    <source>
        <dbReference type="SAM" id="Coils"/>
    </source>
</evidence>
<feature type="compositionally biased region" description="Basic and acidic residues" evidence="2">
    <location>
        <begin position="57"/>
        <end position="69"/>
    </location>
</feature>